<evidence type="ECO:0008006" key="4">
    <source>
        <dbReference type="Google" id="ProtNLM"/>
    </source>
</evidence>
<evidence type="ECO:0000313" key="3">
    <source>
        <dbReference type="Proteomes" id="UP000243207"/>
    </source>
</evidence>
<name>A0A1H1U8Q0_9GAMM</name>
<organism evidence="2 3">
    <name type="scientific">Halopseudomonas xinjiangensis</name>
    <dbReference type="NCBI Taxonomy" id="487184"/>
    <lineage>
        <taxon>Bacteria</taxon>
        <taxon>Pseudomonadati</taxon>
        <taxon>Pseudomonadota</taxon>
        <taxon>Gammaproteobacteria</taxon>
        <taxon>Pseudomonadales</taxon>
        <taxon>Pseudomonadaceae</taxon>
        <taxon>Halopseudomonas</taxon>
    </lineage>
</organism>
<gene>
    <name evidence="2" type="ORF">SAMN05216421_1989</name>
</gene>
<reference evidence="3" key="1">
    <citation type="submission" date="2016-10" db="EMBL/GenBank/DDBJ databases">
        <authorList>
            <person name="Varghese N."/>
            <person name="Submissions S."/>
        </authorList>
    </citation>
    <scope>NUCLEOTIDE SEQUENCE [LARGE SCALE GENOMIC DNA]</scope>
    <source>
        <strain evidence="3">NRRL B-51270</strain>
    </source>
</reference>
<dbReference type="Proteomes" id="UP000243207">
    <property type="component" value="Chromosome I"/>
</dbReference>
<dbReference type="NCBIfam" id="NF041600">
    <property type="entry name" value="cyt_ox_CcoM"/>
    <property type="match status" value="1"/>
</dbReference>
<dbReference type="STRING" id="487184.SAMN05216421_1989"/>
<dbReference type="EMBL" id="LT629736">
    <property type="protein sequence ID" value="SDS68773.1"/>
    <property type="molecule type" value="Genomic_DNA"/>
</dbReference>
<keyword evidence="1" id="KW-1133">Transmembrane helix</keyword>
<dbReference type="RefSeq" id="WP_331456737.1">
    <property type="nucleotide sequence ID" value="NZ_LT629736.1"/>
</dbReference>
<proteinExistence type="predicted"/>
<evidence type="ECO:0000256" key="1">
    <source>
        <dbReference type="SAM" id="Phobius"/>
    </source>
</evidence>
<dbReference type="InterPro" id="IPR048085">
    <property type="entry name" value="Cyt_ox_CcoM-like"/>
</dbReference>
<sequence length="42" mass="4658">MFIDETVIAGVITVGLMIAFLSGFAVFIWRDSQKQGKASRRP</sequence>
<keyword evidence="1" id="KW-0812">Transmembrane</keyword>
<evidence type="ECO:0000313" key="2">
    <source>
        <dbReference type="EMBL" id="SDS68773.1"/>
    </source>
</evidence>
<accession>A0A1H1U8Q0</accession>
<protein>
    <recommendedName>
        <fullName evidence="4">ATP-dependent helicase</fullName>
    </recommendedName>
</protein>
<dbReference type="AlphaFoldDB" id="A0A1H1U8Q0"/>
<keyword evidence="1" id="KW-0472">Membrane</keyword>
<keyword evidence="3" id="KW-1185">Reference proteome</keyword>
<feature type="transmembrane region" description="Helical" evidence="1">
    <location>
        <begin position="6"/>
        <end position="29"/>
    </location>
</feature>